<evidence type="ECO:0000313" key="3">
    <source>
        <dbReference type="Proteomes" id="UP001447188"/>
    </source>
</evidence>
<evidence type="ECO:0000313" key="2">
    <source>
        <dbReference type="EMBL" id="KAL0634403.1"/>
    </source>
</evidence>
<protein>
    <recommendedName>
        <fullName evidence="4">C2H2-type domain-containing protein</fullName>
    </recommendedName>
</protein>
<reference evidence="2 3" key="1">
    <citation type="submission" date="2024-02" db="EMBL/GenBank/DDBJ databases">
        <title>Discinaceae phylogenomics.</title>
        <authorList>
            <person name="Dirks A.C."/>
            <person name="James T.Y."/>
        </authorList>
    </citation>
    <scope>NUCLEOTIDE SEQUENCE [LARGE SCALE GENOMIC DNA]</scope>
    <source>
        <strain evidence="2 3">ACD0624</strain>
    </source>
</reference>
<proteinExistence type="predicted"/>
<dbReference type="Proteomes" id="UP001447188">
    <property type="component" value="Unassembled WGS sequence"/>
</dbReference>
<feature type="region of interest" description="Disordered" evidence="1">
    <location>
        <begin position="242"/>
        <end position="270"/>
    </location>
</feature>
<dbReference type="EMBL" id="JBBBZM010000095">
    <property type="protein sequence ID" value="KAL0634403.1"/>
    <property type="molecule type" value="Genomic_DNA"/>
</dbReference>
<comment type="caution">
    <text evidence="2">The sequence shown here is derived from an EMBL/GenBank/DDBJ whole genome shotgun (WGS) entry which is preliminary data.</text>
</comment>
<accession>A0ABR3GF34</accession>
<sequence>MASPSYASSPPPVSDLFNCPVLPCTVATTSMSLVIDHLEAAHPGYYWSIDTDFGRYGVEAIIKWLNVKPISSSPNFTCVKCGNRPFASSSYPPLKSYCITCTTPRFKITTCPYPECPIYGGDTVEIIAHMIEKHPTHLPTTDEIAERGLDGLSETVILHTSLSDFPLGKNLNTIHVCFQCRVLLDSVSDVEAHLLRTPCHAADVATQTEMNDKSSLAKMLPEMFIERKVHNADAGAGFIDQETGQVLEDDEQGEGGVSGSRKRRKVSDKGFREEESTISSIITVANRVVKPSDSEITDNTKEQNCPATPRKTTLARASQHKPHKRKRSYSFSPSSGPRDLDTDFNIILIDFDRFVVITNPITLEFITANTREYMDQAMRPRFKGLTGSKRAPAWTGLSDEAWNAVWDEELWEIMKRRGSREFLIETLDVQAVWEFDET</sequence>
<evidence type="ECO:0008006" key="4">
    <source>
        <dbReference type="Google" id="ProtNLM"/>
    </source>
</evidence>
<gene>
    <name evidence="2" type="ORF">Q9L58_006651</name>
</gene>
<feature type="compositionally biased region" description="Basic and acidic residues" evidence="1">
    <location>
        <begin position="292"/>
        <end position="301"/>
    </location>
</feature>
<evidence type="ECO:0000256" key="1">
    <source>
        <dbReference type="SAM" id="MobiDB-lite"/>
    </source>
</evidence>
<feature type="region of interest" description="Disordered" evidence="1">
    <location>
        <begin position="292"/>
        <end position="336"/>
    </location>
</feature>
<keyword evidence="3" id="KW-1185">Reference proteome</keyword>
<organism evidence="2 3">
    <name type="scientific">Discina gigas</name>
    <dbReference type="NCBI Taxonomy" id="1032678"/>
    <lineage>
        <taxon>Eukaryota</taxon>
        <taxon>Fungi</taxon>
        <taxon>Dikarya</taxon>
        <taxon>Ascomycota</taxon>
        <taxon>Pezizomycotina</taxon>
        <taxon>Pezizomycetes</taxon>
        <taxon>Pezizales</taxon>
        <taxon>Discinaceae</taxon>
        <taxon>Discina</taxon>
    </lineage>
</organism>
<name>A0ABR3GF34_9PEZI</name>
<feature type="compositionally biased region" description="Basic residues" evidence="1">
    <location>
        <begin position="318"/>
        <end position="328"/>
    </location>
</feature>